<protein>
    <submittedName>
        <fullName evidence="2">AAA family ATPase</fullName>
    </submittedName>
</protein>
<dbReference type="EMBL" id="JABFDB010000041">
    <property type="protein sequence ID" value="NYZ24528.1"/>
    <property type="molecule type" value="Genomic_DNA"/>
</dbReference>
<dbReference type="Proteomes" id="UP000584642">
    <property type="component" value="Unassembled WGS sequence"/>
</dbReference>
<dbReference type="InterPro" id="IPR027417">
    <property type="entry name" value="P-loop_NTPase"/>
</dbReference>
<comment type="caution">
    <text evidence="2">The sequence shown here is derived from an EMBL/GenBank/DDBJ whole genome shotgun (WGS) entry which is preliminary data.</text>
</comment>
<dbReference type="PANTHER" id="PTHR35894">
    <property type="entry name" value="GENERAL SECRETION PATHWAY PROTEIN A-RELATED"/>
    <property type="match status" value="1"/>
</dbReference>
<name>A0ABX2TMG6_9PROT</name>
<evidence type="ECO:0000259" key="1">
    <source>
        <dbReference type="Pfam" id="PF13401"/>
    </source>
</evidence>
<sequence length="258" mass="28128">MRNAFCKTSNVNRLLAAFSALKQRGAEEACLLLVDGLPGLGKSEAVEWWTVQNGAVLLRAKAGWTQAWMLRDLLGELKVVPGRSCEIMFRQALEALSAAARAADMEGRDFGVVIDEVDHIARSREVLETLRDLSDLLEMPFVLVGMDRVRAQLARFPQIASRVSQPVEFRPVSLEDTRALASQLCEAEVADDLVAFIHRASGGLVREIKEALAAVERFARRNPSPVTLAGMAGQPLMNDRKTGRPILVPPSISLSAGA</sequence>
<reference evidence="2 3" key="1">
    <citation type="submission" date="2020-05" db="EMBL/GenBank/DDBJ databases">
        <title>Azospirillum oleiclasticum sp. nov, a nitrogen-fixing and heavy crude oil-emulsifying bacterium isolated from the crude oil of Yumen Oilfield.</title>
        <authorList>
            <person name="Wu D."/>
            <person name="Cai M."/>
            <person name="Zhang X."/>
        </authorList>
    </citation>
    <scope>NUCLEOTIDE SEQUENCE [LARGE SCALE GENOMIC DNA]</scope>
    <source>
        <strain evidence="2 3">ROY-1-1-2</strain>
    </source>
</reference>
<gene>
    <name evidence="2" type="ORF">HND93_32900</name>
</gene>
<feature type="domain" description="ORC1/DEAH AAA+ ATPase" evidence="1">
    <location>
        <begin position="30"/>
        <end position="152"/>
    </location>
</feature>
<organism evidence="2 3">
    <name type="scientific">Azospirillum oleiclasticum</name>
    <dbReference type="NCBI Taxonomy" id="2735135"/>
    <lineage>
        <taxon>Bacteria</taxon>
        <taxon>Pseudomonadati</taxon>
        <taxon>Pseudomonadota</taxon>
        <taxon>Alphaproteobacteria</taxon>
        <taxon>Rhodospirillales</taxon>
        <taxon>Azospirillaceae</taxon>
        <taxon>Azospirillum</taxon>
    </lineage>
</organism>
<evidence type="ECO:0000313" key="2">
    <source>
        <dbReference type="EMBL" id="NYZ24528.1"/>
    </source>
</evidence>
<proteinExistence type="predicted"/>
<keyword evidence="3" id="KW-1185">Reference proteome</keyword>
<dbReference type="Pfam" id="PF13401">
    <property type="entry name" value="AAA_22"/>
    <property type="match status" value="1"/>
</dbReference>
<dbReference type="InterPro" id="IPR052026">
    <property type="entry name" value="ExeA_AAA_ATPase_DNA-bind"/>
</dbReference>
<dbReference type="PANTHER" id="PTHR35894:SF5">
    <property type="entry name" value="MU-LIKE PROPHAGE FLUMU DNA TRANSPOSITION PROTEIN B"/>
    <property type="match status" value="1"/>
</dbReference>
<evidence type="ECO:0000313" key="3">
    <source>
        <dbReference type="Proteomes" id="UP000584642"/>
    </source>
</evidence>
<dbReference type="RefSeq" id="WP_180286305.1">
    <property type="nucleotide sequence ID" value="NZ_JABFDB010000041.1"/>
</dbReference>
<accession>A0ABX2TMG6</accession>
<dbReference type="SUPFAM" id="SSF52540">
    <property type="entry name" value="P-loop containing nucleoside triphosphate hydrolases"/>
    <property type="match status" value="1"/>
</dbReference>
<dbReference type="InterPro" id="IPR049945">
    <property type="entry name" value="AAA_22"/>
</dbReference>